<feature type="binding site" evidence="6">
    <location>
        <position position="144"/>
    </location>
    <ligand>
        <name>Fe cation</name>
        <dbReference type="ChEBI" id="CHEBI:24875"/>
    </ligand>
</feature>
<dbReference type="CDD" id="cd00487">
    <property type="entry name" value="Pep_deformylase"/>
    <property type="match status" value="1"/>
</dbReference>
<protein>
    <recommendedName>
        <fullName evidence="6">Peptide deformylase</fullName>
        <shortName evidence="6">PDF</shortName>
        <ecNumber evidence="6">3.5.1.88</ecNumber>
    </recommendedName>
    <alternativeName>
        <fullName evidence="6">Polypeptide deformylase</fullName>
    </alternativeName>
</protein>
<dbReference type="Pfam" id="PF01327">
    <property type="entry name" value="Pep_deformylase"/>
    <property type="match status" value="1"/>
</dbReference>
<comment type="cofactor">
    <cofactor evidence="6">
        <name>Fe(2+)</name>
        <dbReference type="ChEBI" id="CHEBI:29033"/>
    </cofactor>
    <text evidence="6">Binds 1 Fe(2+) ion.</text>
</comment>
<keyword evidence="3 6" id="KW-0378">Hydrolase</keyword>
<keyword evidence="8" id="KW-1185">Reference proteome</keyword>
<dbReference type="PANTHER" id="PTHR10458:SF20">
    <property type="entry name" value="PEPTIDE DEFORMYLASE 1"/>
    <property type="match status" value="1"/>
</dbReference>
<keyword evidence="4 6" id="KW-0648">Protein biosynthesis</keyword>
<comment type="similarity">
    <text evidence="1 6">Belongs to the polypeptide deformylase family.</text>
</comment>
<comment type="function">
    <text evidence="6">Removes the formyl group from the N-terminal Met of newly synthesized proteins. Requires at least a dipeptide for an efficient rate of reaction. N-terminal L-methionine is a prerequisite for activity but the enzyme has broad specificity at other positions.</text>
</comment>
<keyword evidence="2 6" id="KW-0479">Metal-binding</keyword>
<dbReference type="EMBL" id="JBHLVZ010000019">
    <property type="protein sequence ID" value="MFC0385872.1"/>
    <property type="molecule type" value="Genomic_DNA"/>
</dbReference>
<keyword evidence="5 6" id="KW-0408">Iron</keyword>
<name>A0ABV6IQJ1_9PROT</name>
<feature type="active site" evidence="6">
    <location>
        <position position="145"/>
    </location>
</feature>
<gene>
    <name evidence="6 7" type="primary">def</name>
    <name evidence="7" type="ORF">ACFFIC_09970</name>
</gene>
<dbReference type="InterPro" id="IPR036821">
    <property type="entry name" value="Peptide_deformylase_sf"/>
</dbReference>
<dbReference type="SUPFAM" id="SSF56420">
    <property type="entry name" value="Peptide deformylase"/>
    <property type="match status" value="1"/>
</dbReference>
<evidence type="ECO:0000256" key="4">
    <source>
        <dbReference type="ARBA" id="ARBA00022917"/>
    </source>
</evidence>
<evidence type="ECO:0000313" key="8">
    <source>
        <dbReference type="Proteomes" id="UP001589789"/>
    </source>
</evidence>
<evidence type="ECO:0000256" key="2">
    <source>
        <dbReference type="ARBA" id="ARBA00022723"/>
    </source>
</evidence>
<dbReference type="EC" id="3.5.1.88" evidence="6"/>
<dbReference type="NCBIfam" id="TIGR00079">
    <property type="entry name" value="pept_deformyl"/>
    <property type="match status" value="1"/>
</dbReference>
<dbReference type="NCBIfam" id="NF001159">
    <property type="entry name" value="PRK00150.1-3"/>
    <property type="match status" value="1"/>
</dbReference>
<proteinExistence type="inferred from homology"/>
<feature type="binding site" evidence="6">
    <location>
        <position position="102"/>
    </location>
    <ligand>
        <name>Fe cation</name>
        <dbReference type="ChEBI" id="CHEBI:24875"/>
    </ligand>
</feature>
<evidence type="ECO:0000256" key="5">
    <source>
        <dbReference type="ARBA" id="ARBA00023004"/>
    </source>
</evidence>
<dbReference type="GO" id="GO:0042586">
    <property type="term" value="F:peptide deformylase activity"/>
    <property type="evidence" value="ECO:0007669"/>
    <property type="project" value="UniProtKB-EC"/>
</dbReference>
<comment type="catalytic activity">
    <reaction evidence="6">
        <text>N-terminal N-formyl-L-methionyl-[peptide] + H2O = N-terminal L-methionyl-[peptide] + formate</text>
        <dbReference type="Rhea" id="RHEA:24420"/>
        <dbReference type="Rhea" id="RHEA-COMP:10639"/>
        <dbReference type="Rhea" id="RHEA-COMP:10640"/>
        <dbReference type="ChEBI" id="CHEBI:15377"/>
        <dbReference type="ChEBI" id="CHEBI:15740"/>
        <dbReference type="ChEBI" id="CHEBI:49298"/>
        <dbReference type="ChEBI" id="CHEBI:64731"/>
        <dbReference type="EC" id="3.5.1.88"/>
    </reaction>
</comment>
<evidence type="ECO:0000256" key="3">
    <source>
        <dbReference type="ARBA" id="ARBA00022801"/>
    </source>
</evidence>
<dbReference type="Proteomes" id="UP001589789">
    <property type="component" value="Unassembled WGS sequence"/>
</dbReference>
<sequence length="192" mass="20950">MAILKIARMGHPVLLEQCQPVPDPGAPEIRRLVQDMIETMEDAPGAGLAAPQVHVPLRLFVFRVLPSRATGVPDDTPVGNTVLINPKVEPATEEKHLRWEGCLSIPGLRAAVPRFKRVRYTGVDCDGRTVTAEVGGFHAGVVQHENDHLDGILYPMRMTDFRLMGFNEELSRAAELEAQAETRRAGSPGTGS</sequence>
<dbReference type="PIRSF" id="PIRSF004749">
    <property type="entry name" value="Pep_def"/>
    <property type="match status" value="1"/>
</dbReference>
<dbReference type="InterPro" id="IPR023635">
    <property type="entry name" value="Peptide_deformylase"/>
</dbReference>
<evidence type="ECO:0000313" key="7">
    <source>
        <dbReference type="EMBL" id="MFC0385872.1"/>
    </source>
</evidence>
<dbReference type="RefSeq" id="WP_377050016.1">
    <property type="nucleotide sequence ID" value="NZ_JBHLVZ010000019.1"/>
</dbReference>
<reference evidence="7 8" key="1">
    <citation type="submission" date="2024-09" db="EMBL/GenBank/DDBJ databases">
        <authorList>
            <person name="Sun Q."/>
            <person name="Mori K."/>
        </authorList>
    </citation>
    <scope>NUCLEOTIDE SEQUENCE [LARGE SCALE GENOMIC DNA]</scope>
    <source>
        <strain evidence="7 8">CCM 7468</strain>
    </source>
</reference>
<evidence type="ECO:0000256" key="1">
    <source>
        <dbReference type="ARBA" id="ARBA00010759"/>
    </source>
</evidence>
<feature type="binding site" evidence="6">
    <location>
        <position position="148"/>
    </location>
    <ligand>
        <name>Fe cation</name>
        <dbReference type="ChEBI" id="CHEBI:24875"/>
    </ligand>
</feature>
<dbReference type="PRINTS" id="PR01576">
    <property type="entry name" value="PDEFORMYLASE"/>
</dbReference>
<dbReference type="HAMAP" id="MF_00163">
    <property type="entry name" value="Pep_deformylase"/>
    <property type="match status" value="1"/>
</dbReference>
<organism evidence="7 8">
    <name type="scientific">Muricoccus vinaceus</name>
    <dbReference type="NCBI Taxonomy" id="424704"/>
    <lineage>
        <taxon>Bacteria</taxon>
        <taxon>Pseudomonadati</taxon>
        <taxon>Pseudomonadota</taxon>
        <taxon>Alphaproteobacteria</taxon>
        <taxon>Acetobacterales</taxon>
        <taxon>Roseomonadaceae</taxon>
        <taxon>Muricoccus</taxon>
    </lineage>
</organism>
<accession>A0ABV6IQJ1</accession>
<dbReference type="Gene3D" id="3.90.45.10">
    <property type="entry name" value="Peptide deformylase"/>
    <property type="match status" value="1"/>
</dbReference>
<evidence type="ECO:0000256" key="6">
    <source>
        <dbReference type="HAMAP-Rule" id="MF_00163"/>
    </source>
</evidence>
<comment type="caution">
    <text evidence="7">The sequence shown here is derived from an EMBL/GenBank/DDBJ whole genome shotgun (WGS) entry which is preliminary data.</text>
</comment>
<dbReference type="PANTHER" id="PTHR10458">
    <property type="entry name" value="PEPTIDE DEFORMYLASE"/>
    <property type="match status" value="1"/>
</dbReference>